<dbReference type="AlphaFoldDB" id="A0A3R6UZE0"/>
<name>A0A3R6UZE0_9LACO</name>
<proteinExistence type="predicted"/>
<evidence type="ECO:0000313" key="1">
    <source>
        <dbReference type="EMBL" id="RHW51394.1"/>
    </source>
</evidence>
<accession>A0A3R6UZE0</accession>
<dbReference type="EMBL" id="QOCR01000002">
    <property type="protein sequence ID" value="RHW51394.1"/>
    <property type="molecule type" value="Genomic_DNA"/>
</dbReference>
<reference evidence="1 2" key="1">
    <citation type="submission" date="2018-07" db="EMBL/GenBank/DDBJ databases">
        <title>Genome sequences of six Lactobacillus spp. isolated from bumble bee guts.</title>
        <authorList>
            <person name="Motta E.V.S."/>
            <person name="Moran N.A."/>
        </authorList>
    </citation>
    <scope>NUCLEOTIDE SEQUENCE [LARGE SCALE GENOMIC DNA]</scope>
    <source>
        <strain evidence="1 2">BI-1.1</strain>
    </source>
</reference>
<sequence>MFIILGCIFTFPSLYQHFQILLKGP</sequence>
<dbReference type="Proteomes" id="UP000284109">
    <property type="component" value="Unassembled WGS sequence"/>
</dbReference>
<comment type="caution">
    <text evidence="1">The sequence shown here is derived from an EMBL/GenBank/DDBJ whole genome shotgun (WGS) entry which is preliminary data.</text>
</comment>
<protein>
    <submittedName>
        <fullName evidence="1">Uncharacterized protein</fullName>
    </submittedName>
</protein>
<keyword evidence="2" id="KW-1185">Reference proteome</keyword>
<gene>
    <name evidence="1" type="ORF">DS831_04015</name>
</gene>
<organism evidence="1 2">
    <name type="scientific">Bombilactobacillus bombi</name>
    <dbReference type="NCBI Taxonomy" id="1303590"/>
    <lineage>
        <taxon>Bacteria</taxon>
        <taxon>Bacillati</taxon>
        <taxon>Bacillota</taxon>
        <taxon>Bacilli</taxon>
        <taxon>Lactobacillales</taxon>
        <taxon>Lactobacillaceae</taxon>
        <taxon>Bombilactobacillus</taxon>
    </lineage>
</organism>
<evidence type="ECO:0000313" key="2">
    <source>
        <dbReference type="Proteomes" id="UP000284109"/>
    </source>
</evidence>